<gene>
    <name evidence="1" type="ORF">HPB49_001542</name>
</gene>
<accession>A0ACB8CUJ8</accession>
<dbReference type="EMBL" id="CM023473">
    <property type="protein sequence ID" value="KAH7952826.1"/>
    <property type="molecule type" value="Genomic_DNA"/>
</dbReference>
<proteinExistence type="predicted"/>
<reference evidence="1" key="1">
    <citation type="submission" date="2020-05" db="EMBL/GenBank/DDBJ databases">
        <title>Large-scale comparative analyses of tick genomes elucidate their genetic diversity and vector capacities.</title>
        <authorList>
            <person name="Jia N."/>
            <person name="Wang J."/>
            <person name="Shi W."/>
            <person name="Du L."/>
            <person name="Sun Y."/>
            <person name="Zhan W."/>
            <person name="Jiang J."/>
            <person name="Wang Q."/>
            <person name="Zhang B."/>
            <person name="Ji P."/>
            <person name="Sakyi L.B."/>
            <person name="Cui X."/>
            <person name="Yuan T."/>
            <person name="Jiang B."/>
            <person name="Yang W."/>
            <person name="Lam T.T.-Y."/>
            <person name="Chang Q."/>
            <person name="Ding S."/>
            <person name="Wang X."/>
            <person name="Zhu J."/>
            <person name="Ruan X."/>
            <person name="Zhao L."/>
            <person name="Wei J."/>
            <person name="Que T."/>
            <person name="Du C."/>
            <person name="Cheng J."/>
            <person name="Dai P."/>
            <person name="Han X."/>
            <person name="Huang E."/>
            <person name="Gao Y."/>
            <person name="Liu J."/>
            <person name="Shao H."/>
            <person name="Ye R."/>
            <person name="Li L."/>
            <person name="Wei W."/>
            <person name="Wang X."/>
            <person name="Wang C."/>
            <person name="Yang T."/>
            <person name="Huo Q."/>
            <person name="Li W."/>
            <person name="Guo W."/>
            <person name="Chen H."/>
            <person name="Zhou L."/>
            <person name="Ni X."/>
            <person name="Tian J."/>
            <person name="Zhou Y."/>
            <person name="Sheng Y."/>
            <person name="Liu T."/>
            <person name="Pan Y."/>
            <person name="Xia L."/>
            <person name="Li J."/>
            <person name="Zhao F."/>
            <person name="Cao W."/>
        </authorList>
    </citation>
    <scope>NUCLEOTIDE SEQUENCE</scope>
    <source>
        <strain evidence="1">Dsil-2018</strain>
    </source>
</reference>
<comment type="caution">
    <text evidence="1">The sequence shown here is derived from an EMBL/GenBank/DDBJ whole genome shotgun (WGS) entry which is preliminary data.</text>
</comment>
<evidence type="ECO:0000313" key="2">
    <source>
        <dbReference type="Proteomes" id="UP000821865"/>
    </source>
</evidence>
<dbReference type="Proteomes" id="UP000821865">
    <property type="component" value="Chromosome 4"/>
</dbReference>
<name>A0ACB8CUJ8_DERSI</name>
<keyword evidence="2" id="KW-1185">Reference proteome</keyword>
<evidence type="ECO:0000313" key="1">
    <source>
        <dbReference type="EMBL" id="KAH7952826.1"/>
    </source>
</evidence>
<organism evidence="1 2">
    <name type="scientific">Dermacentor silvarum</name>
    <name type="common">Tick</name>
    <dbReference type="NCBI Taxonomy" id="543639"/>
    <lineage>
        <taxon>Eukaryota</taxon>
        <taxon>Metazoa</taxon>
        <taxon>Ecdysozoa</taxon>
        <taxon>Arthropoda</taxon>
        <taxon>Chelicerata</taxon>
        <taxon>Arachnida</taxon>
        <taxon>Acari</taxon>
        <taxon>Parasitiformes</taxon>
        <taxon>Ixodida</taxon>
        <taxon>Ixodoidea</taxon>
        <taxon>Ixodidae</taxon>
        <taxon>Rhipicephalinae</taxon>
        <taxon>Dermacentor</taxon>
    </lineage>
</organism>
<protein>
    <submittedName>
        <fullName evidence="1">Uncharacterized protein</fullName>
    </submittedName>
</protein>
<sequence length="697" mass="74225">MNSKPSRDNLNAKHSFLPGGLRLVQAGQSPPASKKSHHRRKQESEVGTHVTNGQHSPFSPGGEEHLGELEHSNEAAARIDGAAEAGSGKDEAVVSPVSPTSGPAAPTQTAQAKGTETADASVTGVGIGRTKKKHGKKKRGKGGEVEAPSPAPVLSSSSLLSPQSPDEQGAQQSGISRPLSEEFPPPKDPLSSPEAPAQRSTDQPTSTSGPLSPPEAAAKEAGEEISMQPGEVLIPRDTMPSDIQGSTAPREEAADEVAARERREHLCGVRGFYPDFLQKYRTPRCALTVLCLVSFTRSFSMAGVMMVVLPTLERRYQLKGYESGMILSSNDVASCLTMLPVAFLATSRNKPLFIGYGIVTMGLGNFVVAMVHFLSPSYQLSSAGSDLCPMMDIGSSCAKSGSIRNFRYMLMAGQLISGFGATPINTVTIAYLDENLPKRKSSLYIGIFNSMTIIGPSIGFIVGGYTLTYYVDITTDVSNMGLSAKSPAWVGAWWLGSLLTAVMAAILGVITCSFPKYLPEMYTTGLTSMLTKFFESQLGLPSARVAYMVGPIVLVGGGFGAIIGGALVSRWNLDYEGIMRLCIYNCCFSWMGVLIFTFNCPQSIYATPDGYIGEVGTSKFNFQCNADCNCSSGVLNPICGADHVVYQSPCLAGCHREIQVKNLKVSRLHLHSSPLCGTSTTAKIEFTTMSSRVEAQT</sequence>